<name>A0A1R1XC70_9FUNG</name>
<organism evidence="2 3">
    <name type="scientific">Smittium culicis</name>
    <dbReference type="NCBI Taxonomy" id="133412"/>
    <lineage>
        <taxon>Eukaryota</taxon>
        <taxon>Fungi</taxon>
        <taxon>Fungi incertae sedis</taxon>
        <taxon>Zoopagomycota</taxon>
        <taxon>Kickxellomycotina</taxon>
        <taxon>Harpellomycetes</taxon>
        <taxon>Harpellales</taxon>
        <taxon>Legeriomycetaceae</taxon>
        <taxon>Smittium</taxon>
    </lineage>
</organism>
<evidence type="ECO:0000313" key="2">
    <source>
        <dbReference type="EMBL" id="OMJ12234.1"/>
    </source>
</evidence>
<dbReference type="Proteomes" id="UP000187429">
    <property type="component" value="Unassembled WGS sequence"/>
</dbReference>
<accession>A0A1R1XC70</accession>
<evidence type="ECO:0000256" key="1">
    <source>
        <dbReference type="SAM" id="MobiDB-lite"/>
    </source>
</evidence>
<proteinExistence type="predicted"/>
<gene>
    <name evidence="2" type="ORF">AYI69_g9492</name>
</gene>
<keyword evidence="3" id="KW-1185">Reference proteome</keyword>
<sequence length="110" mass="12563">MSSQETPIRSNLFASFKSFETLLDFINRTINYEKNKFNSSENPLFSKIIVCSNSIVQDSSLKFEDSDVNQETKTQKESSHINGEPEITCFAPNPTTTILKNNHWNSLLQL</sequence>
<dbReference type="EMBL" id="LSSM01005664">
    <property type="protein sequence ID" value="OMJ12234.1"/>
    <property type="molecule type" value="Genomic_DNA"/>
</dbReference>
<dbReference type="OrthoDB" id="10368705at2759"/>
<evidence type="ECO:0000313" key="3">
    <source>
        <dbReference type="Proteomes" id="UP000187429"/>
    </source>
</evidence>
<comment type="caution">
    <text evidence="2">The sequence shown here is derived from an EMBL/GenBank/DDBJ whole genome shotgun (WGS) entry which is preliminary data.</text>
</comment>
<reference evidence="3" key="1">
    <citation type="submission" date="2017-01" db="EMBL/GenBank/DDBJ databases">
        <authorList>
            <person name="Wang Y."/>
            <person name="White M."/>
            <person name="Kvist S."/>
            <person name="Moncalvo J.-M."/>
        </authorList>
    </citation>
    <scope>NUCLEOTIDE SEQUENCE [LARGE SCALE GENOMIC DNA]</scope>
    <source>
        <strain evidence="3">ID-206-W2</strain>
    </source>
</reference>
<feature type="region of interest" description="Disordered" evidence="1">
    <location>
        <begin position="66"/>
        <end position="87"/>
    </location>
</feature>
<protein>
    <submittedName>
        <fullName evidence="2">Uncharacterized protein</fullName>
    </submittedName>
</protein>
<dbReference type="AlphaFoldDB" id="A0A1R1XC70"/>